<dbReference type="InterPro" id="IPR036388">
    <property type="entry name" value="WH-like_DNA-bd_sf"/>
</dbReference>
<keyword evidence="3" id="KW-1185">Reference proteome</keyword>
<dbReference type="GO" id="GO:0005829">
    <property type="term" value="C:cytosol"/>
    <property type="evidence" value="ECO:0007669"/>
    <property type="project" value="TreeGrafter"/>
</dbReference>
<dbReference type="GO" id="GO:0003700">
    <property type="term" value="F:DNA-binding transcription factor activity"/>
    <property type="evidence" value="ECO:0007669"/>
    <property type="project" value="TreeGrafter"/>
</dbReference>
<dbReference type="SUPFAM" id="SSF46785">
    <property type="entry name" value="Winged helix' DNA-binding domain"/>
    <property type="match status" value="1"/>
</dbReference>
<dbReference type="PROSITE" id="PS51197">
    <property type="entry name" value="HTH_RRF2_2"/>
    <property type="match status" value="1"/>
</dbReference>
<evidence type="ECO:0000256" key="1">
    <source>
        <dbReference type="ARBA" id="ARBA00023125"/>
    </source>
</evidence>
<dbReference type="NCBIfam" id="TIGR00738">
    <property type="entry name" value="rrf2_super"/>
    <property type="match status" value="1"/>
</dbReference>
<keyword evidence="1" id="KW-0238">DNA-binding</keyword>
<reference evidence="2" key="1">
    <citation type="journal article" date="2014" name="Int. J. Syst. Evol. Microbiol.">
        <title>Complete genome sequence of Corynebacterium casei LMG S-19264T (=DSM 44701T), isolated from a smear-ripened cheese.</title>
        <authorList>
            <consortium name="US DOE Joint Genome Institute (JGI-PGF)"/>
            <person name="Walter F."/>
            <person name="Albersmeier A."/>
            <person name="Kalinowski J."/>
            <person name="Ruckert C."/>
        </authorList>
    </citation>
    <scope>NUCLEOTIDE SEQUENCE</scope>
    <source>
        <strain evidence="2">VKM Ac-1069</strain>
    </source>
</reference>
<dbReference type="Gene3D" id="1.10.10.10">
    <property type="entry name" value="Winged helix-like DNA-binding domain superfamily/Winged helix DNA-binding domain"/>
    <property type="match status" value="1"/>
</dbReference>
<dbReference type="AlphaFoldDB" id="A0A9W6L3S5"/>
<dbReference type="InterPro" id="IPR036390">
    <property type="entry name" value="WH_DNA-bd_sf"/>
</dbReference>
<dbReference type="PANTHER" id="PTHR33221">
    <property type="entry name" value="WINGED HELIX-TURN-HELIX TRANSCRIPTIONAL REGULATOR, RRF2 FAMILY"/>
    <property type="match status" value="1"/>
</dbReference>
<comment type="caution">
    <text evidence="2">The sequence shown here is derived from an EMBL/GenBank/DDBJ whole genome shotgun (WGS) entry which is preliminary data.</text>
</comment>
<dbReference type="EMBL" id="BSFQ01000005">
    <property type="protein sequence ID" value="GLL10554.1"/>
    <property type="molecule type" value="Genomic_DNA"/>
</dbReference>
<dbReference type="PANTHER" id="PTHR33221:SF5">
    <property type="entry name" value="HTH-TYPE TRANSCRIPTIONAL REGULATOR ISCR"/>
    <property type="match status" value="1"/>
</dbReference>
<gene>
    <name evidence="2" type="ORF">GCM10017577_16940</name>
</gene>
<protein>
    <submittedName>
        <fullName evidence="2">AsnC family transcriptional regulator</fullName>
    </submittedName>
</protein>
<evidence type="ECO:0000313" key="3">
    <source>
        <dbReference type="Proteomes" id="UP001143463"/>
    </source>
</evidence>
<proteinExistence type="predicted"/>
<dbReference type="GO" id="GO:0003677">
    <property type="term" value="F:DNA binding"/>
    <property type="evidence" value="ECO:0007669"/>
    <property type="project" value="UniProtKB-KW"/>
</dbReference>
<reference evidence="2" key="2">
    <citation type="submission" date="2023-01" db="EMBL/GenBank/DDBJ databases">
        <authorList>
            <person name="Sun Q."/>
            <person name="Evtushenko L."/>
        </authorList>
    </citation>
    <scope>NUCLEOTIDE SEQUENCE</scope>
    <source>
        <strain evidence="2">VKM Ac-1069</strain>
    </source>
</reference>
<dbReference type="RefSeq" id="WP_037040986.1">
    <property type="nucleotide sequence ID" value="NZ_BAAAUZ010000002.1"/>
</dbReference>
<dbReference type="Pfam" id="PF02082">
    <property type="entry name" value="Rrf2"/>
    <property type="match status" value="1"/>
</dbReference>
<accession>A0A9W6L3S5</accession>
<dbReference type="Proteomes" id="UP001143463">
    <property type="component" value="Unassembled WGS sequence"/>
</dbReference>
<sequence>MRISTKADYAIRAVLVLAAADGDPMSCAELARRQDMPEKYLEGILSQVRRSGLIRSQRGAEGGYWLSRPGRTISLADVIRAVDGPLATVHGLPAQEVGYQGEAAHLPHVWVALRSSIRRVLETVTLADVVSGSLPKEIVELASLPGAWASR</sequence>
<dbReference type="InterPro" id="IPR000944">
    <property type="entry name" value="Tscrpt_reg_Rrf2"/>
</dbReference>
<organism evidence="2 3">
    <name type="scientific">Pseudonocardia halophobica</name>
    <dbReference type="NCBI Taxonomy" id="29401"/>
    <lineage>
        <taxon>Bacteria</taxon>
        <taxon>Bacillati</taxon>
        <taxon>Actinomycetota</taxon>
        <taxon>Actinomycetes</taxon>
        <taxon>Pseudonocardiales</taxon>
        <taxon>Pseudonocardiaceae</taxon>
        <taxon>Pseudonocardia</taxon>
    </lineage>
</organism>
<evidence type="ECO:0000313" key="2">
    <source>
        <dbReference type="EMBL" id="GLL10554.1"/>
    </source>
</evidence>
<name>A0A9W6L3S5_9PSEU</name>